<evidence type="ECO:0000313" key="10">
    <source>
        <dbReference type="EMBL" id="WFN36066.1"/>
    </source>
</evidence>
<dbReference type="Pfam" id="PF12826">
    <property type="entry name" value="HHH_2"/>
    <property type="match status" value="1"/>
</dbReference>
<dbReference type="SMART" id="SM00487">
    <property type="entry name" value="DEXDc"/>
    <property type="match status" value="1"/>
</dbReference>
<keyword evidence="5" id="KW-0067">ATP-binding</keyword>
<evidence type="ECO:0000256" key="2">
    <source>
        <dbReference type="ARBA" id="ARBA00022763"/>
    </source>
</evidence>
<dbReference type="SMART" id="SM00891">
    <property type="entry name" value="ERCC4"/>
    <property type="match status" value="1"/>
</dbReference>
<evidence type="ECO:0000256" key="5">
    <source>
        <dbReference type="ARBA" id="ARBA00022840"/>
    </source>
</evidence>
<dbReference type="InterPro" id="IPR011335">
    <property type="entry name" value="Restrct_endonuc-II-like"/>
</dbReference>
<accession>A0AAF0FQM7</accession>
<keyword evidence="1" id="KW-0547">Nucleotide-binding</keyword>
<dbReference type="RefSeq" id="WP_278098905.1">
    <property type="nucleotide sequence ID" value="NZ_CP091092.1"/>
</dbReference>
<dbReference type="GO" id="GO:0004518">
    <property type="term" value="F:nuclease activity"/>
    <property type="evidence" value="ECO:0007669"/>
    <property type="project" value="InterPro"/>
</dbReference>
<dbReference type="Gene3D" id="3.40.50.10130">
    <property type="match status" value="1"/>
</dbReference>
<dbReference type="GO" id="GO:0140097">
    <property type="term" value="F:catalytic activity, acting on DNA"/>
    <property type="evidence" value="ECO:0007669"/>
    <property type="project" value="UniProtKB-ARBA"/>
</dbReference>
<evidence type="ECO:0000256" key="6">
    <source>
        <dbReference type="ARBA" id="ARBA00023204"/>
    </source>
</evidence>
<dbReference type="GO" id="GO:0004386">
    <property type="term" value="F:helicase activity"/>
    <property type="evidence" value="ECO:0007669"/>
    <property type="project" value="UniProtKB-KW"/>
</dbReference>
<dbReference type="Gene3D" id="1.10.150.20">
    <property type="entry name" value="5' to 3' exonuclease, C-terminal subdomain"/>
    <property type="match status" value="1"/>
</dbReference>
<keyword evidence="6" id="KW-0234">DNA repair</keyword>
<proteinExistence type="predicted"/>
<reference evidence="10" key="1">
    <citation type="submission" date="2022-01" db="EMBL/GenBank/DDBJ databases">
        <title>Complete genome of Methanomicrobium antiquum DSM 21220.</title>
        <authorList>
            <person name="Chen S.-C."/>
            <person name="You Y.-T."/>
            <person name="Zhou Y.-Z."/>
            <person name="Lai M.-C."/>
        </authorList>
    </citation>
    <scope>NUCLEOTIDE SEQUENCE</scope>
    <source>
        <strain evidence="10">DSM 21220</strain>
    </source>
</reference>
<gene>
    <name evidence="10" type="ORF">L1994_07885</name>
</gene>
<dbReference type="NCBIfam" id="NF010337">
    <property type="entry name" value="PRK13766.1"/>
    <property type="match status" value="1"/>
</dbReference>
<dbReference type="CDD" id="cd20075">
    <property type="entry name" value="XPF_nuclease_XPF_arch"/>
    <property type="match status" value="1"/>
</dbReference>
<dbReference type="Gene3D" id="3.40.50.300">
    <property type="entry name" value="P-loop containing nucleotide triphosphate hydrolases"/>
    <property type="match status" value="3"/>
</dbReference>
<feature type="domain" description="Helicase C-terminal" evidence="9">
    <location>
        <begin position="392"/>
        <end position="558"/>
    </location>
</feature>
<dbReference type="GO" id="GO:0006281">
    <property type="term" value="P:DNA repair"/>
    <property type="evidence" value="ECO:0007669"/>
    <property type="project" value="UniProtKB-KW"/>
</dbReference>
<dbReference type="SUPFAM" id="SSF52540">
    <property type="entry name" value="P-loop containing nucleoside triphosphate hydrolases"/>
    <property type="match status" value="1"/>
</dbReference>
<dbReference type="GeneID" id="79950309"/>
<dbReference type="CDD" id="cd12089">
    <property type="entry name" value="Hef_ID"/>
    <property type="match status" value="1"/>
</dbReference>
<keyword evidence="4 10" id="KW-0347">Helicase</keyword>
<dbReference type="Proteomes" id="UP001218895">
    <property type="component" value="Chromosome"/>
</dbReference>
<dbReference type="GO" id="GO:0003677">
    <property type="term" value="F:DNA binding"/>
    <property type="evidence" value="ECO:0007669"/>
    <property type="project" value="InterPro"/>
</dbReference>
<dbReference type="InterPro" id="IPR001650">
    <property type="entry name" value="Helicase_C-like"/>
</dbReference>
<sequence length="822" mass="91377">MKYISHPLIKPQSLEDREYQLSIALHAAEDNTLVVLPTGLGKTAVALLSSAMRLKKCGGKVLVLAPTKPLVDQHKKLFMDKLILPHSDSGKIQEDAYELNNSESESESESFDKEDSEKSGSKKPDDGIFSGFAMFTGETDAKKRLMMWNSATVILATPQVIKNDIIAGRYNLKDVSLLIVDECHRAVGNYAYVFITEEYQKTAKNPLILGMTASPGSKEEKLMEVCQNLYVKIVETRTETDTDVRPYIHERDIKYVNIELPPELEFAVITLKRLLEDRLSLLSSAGYIVPHPEKLTMAALNGINGQIQRNILNKNTDAYMAASIHAEIMKIRHAIALAESQGSDILKLYLNKLAAEGTAPSGTKASRRLVRDPLFVSLINESDKWEEELLPKFETARKIVSTQLEEFPDSRVIIFANFRDTVSLLCDYMVKSGIDARKFIGQASKDSSKGLSQKKQIETLANFREGEFKVLVATSVGEEGLDVPSTDLVIFYESVPSEIRSIQRKGRTGRHGTGSIIVLVTKGTSDETFTHVSRVREKSMKKGISLLSKTAKEQNEAQKVIQPSLLQTAGKEEIPPGTTAGSFSGREFSGRTTIPGEVQANITAFEQSGPLIIADDRESSSKVVECLHKSGALISLQRLEYGDYAIGDRIIVERKTSRDFMDTLVERDLLGQIKRMSDAVLKPVLIIEGEDLYSQRNINPNAVRGALTAIALNLGTSIFYTKTPEETAEMLFVIANREEGKEGGLKSPHYHKSYKSMREELEYIISSFPKTGLKSARILLENFGTIENIIKASEEELMAVDGIGEKTAKKIYETSRHVYQNF</sequence>
<dbReference type="KEGG" id="manq:L1994_07885"/>
<dbReference type="InterPro" id="IPR041663">
    <property type="entry name" value="DisA/LigA_HHH"/>
</dbReference>
<dbReference type="InterPro" id="IPR010994">
    <property type="entry name" value="RuvA_2-like"/>
</dbReference>
<dbReference type="InterPro" id="IPR014001">
    <property type="entry name" value="Helicase_ATP-bd"/>
</dbReference>
<keyword evidence="11" id="KW-1185">Reference proteome</keyword>
<organism evidence="10 11">
    <name type="scientific">Methanomicrobium antiquum</name>
    <dbReference type="NCBI Taxonomy" id="487686"/>
    <lineage>
        <taxon>Archaea</taxon>
        <taxon>Methanobacteriati</taxon>
        <taxon>Methanobacteriota</taxon>
        <taxon>Stenosarchaea group</taxon>
        <taxon>Methanomicrobia</taxon>
        <taxon>Methanomicrobiales</taxon>
        <taxon>Methanomicrobiaceae</taxon>
        <taxon>Methanomicrobium</taxon>
    </lineage>
</organism>
<dbReference type="InterPro" id="IPR006935">
    <property type="entry name" value="Helicase/UvrB_N"/>
</dbReference>
<protein>
    <submittedName>
        <fullName evidence="10">DEAD/DEAH box helicase</fullName>
    </submittedName>
</protein>
<dbReference type="GO" id="GO:0016787">
    <property type="term" value="F:hydrolase activity"/>
    <property type="evidence" value="ECO:0007669"/>
    <property type="project" value="UniProtKB-KW"/>
</dbReference>
<feature type="compositionally biased region" description="Basic and acidic residues" evidence="7">
    <location>
        <begin position="110"/>
        <end position="125"/>
    </location>
</feature>
<keyword evidence="2" id="KW-0227">DNA damage</keyword>
<dbReference type="GO" id="GO:0005524">
    <property type="term" value="F:ATP binding"/>
    <property type="evidence" value="ECO:0007669"/>
    <property type="project" value="UniProtKB-KW"/>
</dbReference>
<dbReference type="Pfam" id="PF21210">
    <property type="entry name" value="RNA_helicase_helical"/>
    <property type="match status" value="1"/>
</dbReference>
<dbReference type="AlphaFoldDB" id="A0AAF0FQM7"/>
<dbReference type="Pfam" id="PF04851">
    <property type="entry name" value="ResIII"/>
    <property type="match status" value="1"/>
</dbReference>
<evidence type="ECO:0000256" key="1">
    <source>
        <dbReference type="ARBA" id="ARBA00022741"/>
    </source>
</evidence>
<dbReference type="PANTHER" id="PTHR14025">
    <property type="entry name" value="FANCONI ANEMIA GROUP M FANCM FAMILY MEMBER"/>
    <property type="match status" value="1"/>
</dbReference>
<dbReference type="PROSITE" id="PS51192">
    <property type="entry name" value="HELICASE_ATP_BIND_1"/>
    <property type="match status" value="1"/>
</dbReference>
<keyword evidence="3" id="KW-0378">Hydrolase</keyword>
<name>A0AAF0FQM7_9EURY</name>
<dbReference type="PROSITE" id="PS51194">
    <property type="entry name" value="HELICASE_CTER"/>
    <property type="match status" value="1"/>
</dbReference>
<dbReference type="InterPro" id="IPR027417">
    <property type="entry name" value="P-loop_NTPase"/>
</dbReference>
<evidence type="ECO:0000313" key="11">
    <source>
        <dbReference type="Proteomes" id="UP001218895"/>
    </source>
</evidence>
<evidence type="ECO:0000256" key="3">
    <source>
        <dbReference type="ARBA" id="ARBA00022801"/>
    </source>
</evidence>
<dbReference type="EMBL" id="CP091092">
    <property type="protein sequence ID" value="WFN36066.1"/>
    <property type="molecule type" value="Genomic_DNA"/>
</dbReference>
<dbReference type="Gene3D" id="1.20.1320.20">
    <property type="entry name" value="hef helicase domain"/>
    <property type="match status" value="1"/>
</dbReference>
<dbReference type="PANTHER" id="PTHR14025:SF20">
    <property type="entry name" value="FANCONI ANEMIA GROUP M PROTEIN"/>
    <property type="match status" value="1"/>
</dbReference>
<evidence type="ECO:0000259" key="9">
    <source>
        <dbReference type="PROSITE" id="PS51194"/>
    </source>
</evidence>
<evidence type="ECO:0000256" key="7">
    <source>
        <dbReference type="SAM" id="MobiDB-lite"/>
    </source>
</evidence>
<dbReference type="InterPro" id="IPR041755">
    <property type="entry name" value="Hef_ID"/>
</dbReference>
<dbReference type="Pfam" id="PF02732">
    <property type="entry name" value="ERCC4"/>
    <property type="match status" value="1"/>
</dbReference>
<dbReference type="InterPro" id="IPR003583">
    <property type="entry name" value="Hlx-hairpin-Hlx_DNA-bd_motif"/>
</dbReference>
<dbReference type="SUPFAM" id="SSF52980">
    <property type="entry name" value="Restriction endonuclease-like"/>
    <property type="match status" value="1"/>
</dbReference>
<evidence type="ECO:0000256" key="4">
    <source>
        <dbReference type="ARBA" id="ARBA00022806"/>
    </source>
</evidence>
<dbReference type="InterPro" id="IPR006166">
    <property type="entry name" value="ERCC4_domain"/>
</dbReference>
<dbReference type="SUPFAM" id="SSF47781">
    <property type="entry name" value="RuvA domain 2-like"/>
    <property type="match status" value="1"/>
</dbReference>
<dbReference type="SMART" id="SM00278">
    <property type="entry name" value="HhH1"/>
    <property type="match status" value="1"/>
</dbReference>
<dbReference type="Pfam" id="PF00271">
    <property type="entry name" value="Helicase_C"/>
    <property type="match status" value="1"/>
</dbReference>
<feature type="domain" description="Helicase ATP-binding" evidence="8">
    <location>
        <begin position="23"/>
        <end position="233"/>
    </location>
</feature>
<dbReference type="SMART" id="SM00490">
    <property type="entry name" value="HELICc"/>
    <property type="match status" value="1"/>
</dbReference>
<feature type="region of interest" description="Disordered" evidence="7">
    <location>
        <begin position="97"/>
        <end position="125"/>
    </location>
</feature>
<evidence type="ECO:0000259" key="8">
    <source>
        <dbReference type="PROSITE" id="PS51192"/>
    </source>
</evidence>